<evidence type="ECO:0000256" key="1">
    <source>
        <dbReference type="ARBA" id="ARBA00022490"/>
    </source>
</evidence>
<comment type="similarity">
    <text evidence="3">Belongs to the RimP family.</text>
</comment>
<dbReference type="GO" id="GO:0006412">
    <property type="term" value="P:translation"/>
    <property type="evidence" value="ECO:0007669"/>
    <property type="project" value="TreeGrafter"/>
</dbReference>
<name>A0A2A6ZDQ7_9FIRM</name>
<dbReference type="Gene3D" id="3.30.300.70">
    <property type="entry name" value="RimP-like superfamily, N-terminal"/>
    <property type="match status" value="1"/>
</dbReference>
<organism evidence="5 6">
    <name type="scientific">Faecalibacterium langellae</name>
    <dbReference type="NCBI Taxonomy" id="3435293"/>
    <lineage>
        <taxon>Bacteria</taxon>
        <taxon>Bacillati</taxon>
        <taxon>Bacillota</taxon>
        <taxon>Clostridia</taxon>
        <taxon>Eubacteriales</taxon>
        <taxon>Oscillospiraceae</taxon>
        <taxon>Faecalibacterium</taxon>
    </lineage>
</organism>
<dbReference type="InterPro" id="IPR003728">
    <property type="entry name" value="Ribosome_maturation_RimP"/>
</dbReference>
<dbReference type="InterPro" id="IPR036847">
    <property type="entry name" value="RimP_C_sf"/>
</dbReference>
<dbReference type="SUPFAM" id="SSF74942">
    <property type="entry name" value="YhbC-like, C-terminal domain"/>
    <property type="match status" value="1"/>
</dbReference>
<dbReference type="InterPro" id="IPR028989">
    <property type="entry name" value="RimP_N"/>
</dbReference>
<evidence type="ECO:0000313" key="6">
    <source>
        <dbReference type="Proteomes" id="UP000220752"/>
    </source>
</evidence>
<dbReference type="PANTHER" id="PTHR33867:SF1">
    <property type="entry name" value="RIBOSOME MATURATION FACTOR RIMP"/>
    <property type="match status" value="1"/>
</dbReference>
<reference evidence="5 6" key="1">
    <citation type="journal article" date="2017" name="Front. Microbiol.">
        <title>New Insights into the Diversity of the Genus Faecalibacterium.</title>
        <authorList>
            <person name="Benevides L."/>
            <person name="Burman S."/>
            <person name="Martin R."/>
            <person name="Robert V."/>
            <person name="Thomas M."/>
            <person name="Miquel S."/>
            <person name="Chain F."/>
            <person name="Sokol H."/>
            <person name="Bermudez-Humaran L.G."/>
            <person name="Morrison M."/>
            <person name="Langella P."/>
            <person name="Azevedo V.A."/>
            <person name="Chatel J.M."/>
            <person name="Soares S."/>
        </authorList>
    </citation>
    <scope>NUCLEOTIDE SEQUENCE [LARGE SCALE GENOMIC DNA]</scope>
    <source>
        <strain evidence="6">CNCM I-4540</strain>
    </source>
</reference>
<evidence type="ECO:0000256" key="2">
    <source>
        <dbReference type="ARBA" id="ARBA00022517"/>
    </source>
</evidence>
<gene>
    <name evidence="3" type="primary">rimP</name>
    <name evidence="5" type="ORF">CGS46_02560</name>
</gene>
<comment type="function">
    <text evidence="3">Required for maturation of 30S ribosomal subunits.</text>
</comment>
<feature type="domain" description="Ribosome maturation factor RimP N-terminal" evidence="4">
    <location>
        <begin position="16"/>
        <end position="87"/>
    </location>
</feature>
<accession>A0A2A6ZDQ7</accession>
<dbReference type="InterPro" id="IPR028998">
    <property type="entry name" value="RimP_C"/>
</dbReference>
<dbReference type="CDD" id="cd01734">
    <property type="entry name" value="YlxS_C"/>
    <property type="match status" value="1"/>
</dbReference>
<dbReference type="HAMAP" id="MF_01077">
    <property type="entry name" value="RimP"/>
    <property type="match status" value="1"/>
</dbReference>
<dbReference type="InterPro" id="IPR035956">
    <property type="entry name" value="RimP_N_sf"/>
</dbReference>
<comment type="caution">
    <text evidence="5">The sequence shown here is derived from an EMBL/GenBank/DDBJ whole genome shotgun (WGS) entry which is preliminary data.</text>
</comment>
<dbReference type="FunFam" id="3.30.300.70:FF:000001">
    <property type="entry name" value="Ribosome maturation factor RimP"/>
    <property type="match status" value="1"/>
</dbReference>
<comment type="subcellular location">
    <subcellularLocation>
        <location evidence="3">Cytoplasm</location>
    </subcellularLocation>
</comment>
<evidence type="ECO:0000313" key="5">
    <source>
        <dbReference type="EMBL" id="PDX59499.1"/>
    </source>
</evidence>
<keyword evidence="2 3" id="KW-0690">Ribosome biogenesis</keyword>
<dbReference type="PANTHER" id="PTHR33867">
    <property type="entry name" value="RIBOSOME MATURATION FACTOR RIMP"/>
    <property type="match status" value="1"/>
</dbReference>
<evidence type="ECO:0000256" key="3">
    <source>
        <dbReference type="HAMAP-Rule" id="MF_01077"/>
    </source>
</evidence>
<dbReference type="Pfam" id="PF02576">
    <property type="entry name" value="RimP_N"/>
    <property type="match status" value="1"/>
</dbReference>
<dbReference type="GO" id="GO:0000028">
    <property type="term" value="P:ribosomal small subunit assembly"/>
    <property type="evidence" value="ECO:0007669"/>
    <property type="project" value="TreeGrafter"/>
</dbReference>
<keyword evidence="6" id="KW-1185">Reference proteome</keyword>
<dbReference type="EMBL" id="NMTQ01000013">
    <property type="protein sequence ID" value="PDX59499.1"/>
    <property type="molecule type" value="Genomic_DNA"/>
</dbReference>
<proteinExistence type="inferred from homology"/>
<evidence type="ECO:0000259" key="4">
    <source>
        <dbReference type="Pfam" id="PF02576"/>
    </source>
</evidence>
<dbReference type="RefSeq" id="WP_005945397.1">
    <property type="nucleotide sequence ID" value="NZ_CABMES010000013.1"/>
</dbReference>
<protein>
    <recommendedName>
        <fullName evidence="3">Ribosome maturation factor RimP</fullName>
    </recommendedName>
</protein>
<dbReference type="Proteomes" id="UP000220752">
    <property type="component" value="Unassembled WGS sequence"/>
</dbReference>
<dbReference type="GO" id="GO:0005829">
    <property type="term" value="C:cytosol"/>
    <property type="evidence" value="ECO:0007669"/>
    <property type="project" value="TreeGrafter"/>
</dbReference>
<dbReference type="AlphaFoldDB" id="A0A2A6ZDQ7"/>
<keyword evidence="1 3" id="KW-0963">Cytoplasm</keyword>
<dbReference type="SUPFAM" id="SSF75420">
    <property type="entry name" value="YhbC-like, N-terminal domain"/>
    <property type="match status" value="1"/>
</dbReference>
<sequence>MAKQSGGNTAQRVEALVRPTVEGMGLRLWDVVFEKEGPDWYLRVLIDKDGTMDTDTCADVSHALDPILDEADPIDQSYYLEVGSPGLGRKLTRPEHYEALKGQKIRVKLIRPNADGVREFSGILTGREGSTVTVNTDAGAVTFEVNAASSVNLCDDEDLFD</sequence>